<dbReference type="Proteomes" id="UP001341281">
    <property type="component" value="Chromosome 05"/>
</dbReference>
<protein>
    <recommendedName>
        <fullName evidence="1">Reverse transcriptase domain-containing protein</fullName>
    </recommendedName>
</protein>
<dbReference type="PROSITE" id="PS00726">
    <property type="entry name" value="AP_NUCLEASE_F1_1"/>
    <property type="match status" value="1"/>
</dbReference>
<dbReference type="Gene3D" id="3.60.10.10">
    <property type="entry name" value="Endonuclease/exonuclease/phosphatase"/>
    <property type="match status" value="1"/>
</dbReference>
<dbReference type="InterPro" id="IPR026960">
    <property type="entry name" value="RVT-Znf"/>
</dbReference>
<dbReference type="Pfam" id="PF00078">
    <property type="entry name" value="RVT_1"/>
    <property type="match status" value="1"/>
</dbReference>
<dbReference type="GO" id="GO:0006281">
    <property type="term" value="P:DNA repair"/>
    <property type="evidence" value="ECO:0007669"/>
    <property type="project" value="InterPro"/>
</dbReference>
<dbReference type="InterPro" id="IPR005135">
    <property type="entry name" value="Endo/exonuclease/phosphatase"/>
</dbReference>
<sequence length="1244" mass="140436">MDNVKVLCWNVRGLNARARRDNVRTLVDSIRADIVCLQETKLEVVPCDLVYAMLGMHFVDYVYLPAISTKGGLLIAARSPGVSLCDVKLGCFSATVRISAAGEDWWLTGVYGPQGDLEKALFLEELEAVCDECDGPWAVIGDFNLILDPADKNNDRVNRASMRRFRRCVAELELQDLHLHGRAFTWSNERELPTLVRLDRALASLDWEERFPNAFLQALSSDASDHTPLLLQTNPGFTRKSRFHFETFWPKLDGFQEVIVRGWSCDGAVRDPYQALDAKFRNLIRELQSWSATKVGMIEQQLAAAREIILKLDRAQDFRALSAEESEFRASLKHLCLGLSSLERTMARQRARVRHIAEGDANTRYFHILARGKKKRIFIPQLKIDGVQVADHEAMEQAVFSHFQGVFGSSMHRPHGLNLGELGYERTDLSSLDVPFTEEEVWAAIRDMPSDRAPGPDGFNRAFYKAAWGTIKQDIMAALGTFYRGNGGGFSALNNGLIVLLPKRQDASSPSDYRPIAMVHSFGKLVSKILAVRLAPLLPGLMSCNQTAFVRGRALHDSYKFVQAAAVYFRKMKIPVAMLKIDISKAFDTISWSFLLDVLQALGFSRRWRDWIAVLLSTASSCVLLNGRPGQRIFHHRGVRQGDSLSPMLFILAMDAFNKLFINAGQRGILTKPGFPAVRYQCSLYADDAILFVSASLTEAARIKRLLEIFGNASGLVTNLNKCSLSTIAADEELTGSIAGVLGCKVTPFPFVYLGLPLSSKALPKICMHGLVEKVAKKLPVSHGPLMSRSGRLVWIKSVLMAMPVFAMMANSLPAWVKDDIDSICRKFLWAGSDRSVRGRCLVAWPAVTRPFDLGGLGVPDLRFSNFALQARWLWLQRTDEQRVWSGLPVKVAAEVRAFFDASVVVQIGNGRRTFFWLDRWLGGKKIAELVPVLAASIPRRTACSLTVAEGLQDRLWIRGITGGLTVTIITEYLRLWTLLEEVQLQGDAEDRVIWKWSADGKYSTSSAYKALHLGSVALPGSELIWRSWLPLRVKIFLWLAFRRRHWTADRRRRHGLDARELCWLCEGEPETCDHLLFRCRFARMSCGSWAALQGSEQLEPNGRCVRFWEDKWNGRKAFMDLFRNLYRIVRKKHVTVASVLNSVPLNISFRRILVGDNLVSWYELVSKVANISLAIGNDKFMWDLNKGGAYSVIYRATYWIRCLSALYKEEEREKLKVGCRHLESVVLKLFFNFGWQRSYKIEA</sequence>
<dbReference type="GO" id="GO:0004519">
    <property type="term" value="F:endonuclease activity"/>
    <property type="evidence" value="ECO:0007669"/>
    <property type="project" value="InterPro"/>
</dbReference>
<dbReference type="Pfam" id="PF03372">
    <property type="entry name" value="Exo_endo_phos"/>
    <property type="match status" value="1"/>
</dbReference>
<keyword evidence="3" id="KW-1185">Reference proteome</keyword>
<dbReference type="SUPFAM" id="SSF56672">
    <property type="entry name" value="DNA/RNA polymerases"/>
    <property type="match status" value="1"/>
</dbReference>
<name>A0AAQ3TPA7_PASNO</name>
<evidence type="ECO:0000313" key="3">
    <source>
        <dbReference type="Proteomes" id="UP001341281"/>
    </source>
</evidence>
<gene>
    <name evidence="2" type="ORF">U9M48_025357</name>
</gene>
<dbReference type="GO" id="GO:0003677">
    <property type="term" value="F:DNA binding"/>
    <property type="evidence" value="ECO:0007669"/>
    <property type="project" value="InterPro"/>
</dbReference>
<dbReference type="EMBL" id="CP144749">
    <property type="protein sequence ID" value="WVZ77498.1"/>
    <property type="molecule type" value="Genomic_DNA"/>
</dbReference>
<evidence type="ECO:0000259" key="1">
    <source>
        <dbReference type="PROSITE" id="PS50878"/>
    </source>
</evidence>
<accession>A0AAQ3TPA7</accession>
<dbReference type="Pfam" id="PF13966">
    <property type="entry name" value="zf-RVT"/>
    <property type="match status" value="1"/>
</dbReference>
<proteinExistence type="predicted"/>
<dbReference type="PROSITE" id="PS50878">
    <property type="entry name" value="RT_POL"/>
    <property type="match status" value="1"/>
</dbReference>
<feature type="domain" description="Reverse transcriptase" evidence="1">
    <location>
        <begin position="482"/>
        <end position="758"/>
    </location>
</feature>
<dbReference type="InterPro" id="IPR020847">
    <property type="entry name" value="AP_endonuclease_F1_BS"/>
</dbReference>
<organism evidence="2 3">
    <name type="scientific">Paspalum notatum var. saurae</name>
    <dbReference type="NCBI Taxonomy" id="547442"/>
    <lineage>
        <taxon>Eukaryota</taxon>
        <taxon>Viridiplantae</taxon>
        <taxon>Streptophyta</taxon>
        <taxon>Embryophyta</taxon>
        <taxon>Tracheophyta</taxon>
        <taxon>Spermatophyta</taxon>
        <taxon>Magnoliopsida</taxon>
        <taxon>Liliopsida</taxon>
        <taxon>Poales</taxon>
        <taxon>Poaceae</taxon>
        <taxon>PACMAD clade</taxon>
        <taxon>Panicoideae</taxon>
        <taxon>Andropogonodae</taxon>
        <taxon>Paspaleae</taxon>
        <taxon>Paspalinae</taxon>
        <taxon>Paspalum</taxon>
    </lineage>
</organism>
<dbReference type="PANTHER" id="PTHR33116">
    <property type="entry name" value="REVERSE TRANSCRIPTASE ZINC-BINDING DOMAIN-CONTAINING PROTEIN-RELATED-RELATED"/>
    <property type="match status" value="1"/>
</dbReference>
<dbReference type="InterPro" id="IPR000477">
    <property type="entry name" value="RT_dom"/>
</dbReference>
<dbReference type="SUPFAM" id="SSF56219">
    <property type="entry name" value="DNase I-like"/>
    <property type="match status" value="1"/>
</dbReference>
<dbReference type="InterPro" id="IPR043502">
    <property type="entry name" value="DNA/RNA_pol_sf"/>
</dbReference>
<reference evidence="2 3" key="1">
    <citation type="submission" date="2024-02" db="EMBL/GenBank/DDBJ databases">
        <title>High-quality chromosome-scale genome assembly of Pensacola bahiagrass (Paspalum notatum Flugge var. saurae).</title>
        <authorList>
            <person name="Vega J.M."/>
            <person name="Podio M."/>
            <person name="Orjuela J."/>
            <person name="Siena L.A."/>
            <person name="Pessino S.C."/>
            <person name="Combes M.C."/>
            <person name="Mariac C."/>
            <person name="Albertini E."/>
            <person name="Pupilli F."/>
            <person name="Ortiz J.P.A."/>
            <person name="Leblanc O."/>
        </authorList>
    </citation>
    <scope>NUCLEOTIDE SEQUENCE [LARGE SCALE GENOMIC DNA]</scope>
    <source>
        <strain evidence="2">R1</strain>
        <tissue evidence="2">Leaf</tissue>
    </source>
</reference>
<dbReference type="PANTHER" id="PTHR33116:SF78">
    <property type="entry name" value="OS12G0587133 PROTEIN"/>
    <property type="match status" value="1"/>
</dbReference>
<dbReference type="CDD" id="cd01650">
    <property type="entry name" value="RT_nLTR_like"/>
    <property type="match status" value="1"/>
</dbReference>
<dbReference type="AlphaFoldDB" id="A0AAQ3TPA7"/>
<dbReference type="InterPro" id="IPR036691">
    <property type="entry name" value="Endo/exonu/phosph_ase_sf"/>
</dbReference>
<evidence type="ECO:0000313" key="2">
    <source>
        <dbReference type="EMBL" id="WVZ77498.1"/>
    </source>
</evidence>